<dbReference type="EMBL" id="LAZR01059305">
    <property type="protein sequence ID" value="KKK68071.1"/>
    <property type="molecule type" value="Genomic_DNA"/>
</dbReference>
<comment type="caution">
    <text evidence="2">The sequence shown here is derived from an EMBL/GenBank/DDBJ whole genome shotgun (WGS) entry which is preliminary data.</text>
</comment>
<gene>
    <name evidence="2" type="ORF">LCGC14_2947750</name>
</gene>
<proteinExistence type="predicted"/>
<dbReference type="AlphaFoldDB" id="A0A0F9A7C7"/>
<dbReference type="PANTHER" id="PTHR47163">
    <property type="entry name" value="DDE_TNP_IS1595 DOMAIN-CONTAINING PROTEIN"/>
    <property type="match status" value="1"/>
</dbReference>
<protein>
    <recommendedName>
        <fullName evidence="1">ISXO2-like transposase domain-containing protein</fullName>
    </recommendedName>
</protein>
<dbReference type="SMART" id="SM01126">
    <property type="entry name" value="DDE_Tnp_IS1595"/>
    <property type="match status" value="1"/>
</dbReference>
<sequence length="264" mass="30688">MNKSIVKNIVSCPNCSCDKYWKVRRGGLLCVKCRSEYRPPPPPVRLSQNQWRTIVRWFVLEQSVSIISEQSGISRYKVMKALQHIRKLMRSQTLDVFQGEVEVDATLYGRVKNRPFRKYTRTKSNSKPDQVIFGALCRGGFVKAKLVSGYDAEMFRYLLKEWVAPGSIIYSSSFKYFPDLKSIGFVHRTVNMKKSIHLGEGYHINGLKGFWGYLKTKLSSRGGIRRERVGLYLAEYVWRYNNRDKSTKEKIHTIIKLIKNTTNI</sequence>
<name>A0A0F9A7C7_9ZZZZ</name>
<dbReference type="NCBIfam" id="NF033547">
    <property type="entry name" value="transpos_IS1595"/>
    <property type="match status" value="1"/>
</dbReference>
<accession>A0A0F9A7C7</accession>
<evidence type="ECO:0000313" key="2">
    <source>
        <dbReference type="EMBL" id="KKK68071.1"/>
    </source>
</evidence>
<reference evidence="2" key="1">
    <citation type="journal article" date="2015" name="Nature">
        <title>Complex archaea that bridge the gap between prokaryotes and eukaryotes.</title>
        <authorList>
            <person name="Spang A."/>
            <person name="Saw J.H."/>
            <person name="Jorgensen S.L."/>
            <person name="Zaremba-Niedzwiedzka K."/>
            <person name="Martijn J."/>
            <person name="Lind A.E."/>
            <person name="van Eijk R."/>
            <person name="Schleper C."/>
            <person name="Guy L."/>
            <person name="Ettema T.J."/>
        </authorList>
    </citation>
    <scope>NUCLEOTIDE SEQUENCE</scope>
</reference>
<feature type="domain" description="ISXO2-like transposase" evidence="1">
    <location>
        <begin position="96"/>
        <end position="241"/>
    </location>
</feature>
<dbReference type="InterPro" id="IPR024445">
    <property type="entry name" value="Tnp_ISXO2-like"/>
</dbReference>
<dbReference type="InterPro" id="IPR053164">
    <property type="entry name" value="IS1016-like_transposase"/>
</dbReference>
<dbReference type="Pfam" id="PF12762">
    <property type="entry name" value="DDE_Tnp_IS1595"/>
    <property type="match status" value="1"/>
</dbReference>
<organism evidence="2">
    <name type="scientific">marine sediment metagenome</name>
    <dbReference type="NCBI Taxonomy" id="412755"/>
    <lineage>
        <taxon>unclassified sequences</taxon>
        <taxon>metagenomes</taxon>
        <taxon>ecological metagenomes</taxon>
    </lineage>
</organism>
<dbReference type="PANTHER" id="PTHR47163:SF2">
    <property type="entry name" value="SI:DKEY-17M8.2"/>
    <property type="match status" value="1"/>
</dbReference>
<evidence type="ECO:0000259" key="1">
    <source>
        <dbReference type="SMART" id="SM01126"/>
    </source>
</evidence>